<protein>
    <submittedName>
        <fullName evidence="1">Uncharacterized protein</fullName>
    </submittedName>
</protein>
<name>A0A8S5NG59_9CAUD</name>
<organism evidence="1">
    <name type="scientific">Siphoviridae sp. ctHEr2</name>
    <dbReference type="NCBI Taxonomy" id="2826229"/>
    <lineage>
        <taxon>Viruses</taxon>
        <taxon>Duplodnaviria</taxon>
        <taxon>Heunggongvirae</taxon>
        <taxon>Uroviricota</taxon>
        <taxon>Caudoviricetes</taxon>
    </lineage>
</organism>
<reference evidence="1" key="1">
    <citation type="journal article" date="2021" name="Proc. Natl. Acad. Sci. U.S.A.">
        <title>A Catalog of Tens of Thousands of Viruses from Human Metagenomes Reveals Hidden Associations with Chronic Diseases.</title>
        <authorList>
            <person name="Tisza M.J."/>
            <person name="Buck C.B."/>
        </authorList>
    </citation>
    <scope>NUCLEOTIDE SEQUENCE</scope>
    <source>
        <strain evidence="1">CtHEr2</strain>
    </source>
</reference>
<evidence type="ECO:0000313" key="1">
    <source>
        <dbReference type="EMBL" id="DAD93083.1"/>
    </source>
</evidence>
<dbReference type="EMBL" id="BK015152">
    <property type="protein sequence ID" value="DAD93083.1"/>
    <property type="molecule type" value="Genomic_DNA"/>
</dbReference>
<dbReference type="PROSITE" id="PS50889">
    <property type="entry name" value="S4"/>
    <property type="match status" value="1"/>
</dbReference>
<proteinExistence type="predicted"/>
<accession>A0A8S5NG59</accession>
<sequence>MRSIIKNTKTVQFNWVPGLAIEDMAADLVSLLNDGTIAQWSVDTDNQGYRIDILMPDGMVFELRRGDSLRFESGGPTKSREAADMPLKGHRILEEKKLFDKCPGHLYNTRNMSDLIALTSCYDAKVVIRDGKILVNGKTVDPGKWILATRKVVRPVERWETDETLCILFDADEISDEV</sequence>